<dbReference type="InterPro" id="IPR005311">
    <property type="entry name" value="PBP_dimer"/>
</dbReference>
<dbReference type="Gene3D" id="3.90.1310.10">
    <property type="entry name" value="Penicillin-binding protein 2a (Domain 2)"/>
    <property type="match status" value="1"/>
</dbReference>
<keyword evidence="9 14" id="KW-0133">Cell shape</keyword>
<keyword evidence="12 14" id="KW-0472">Membrane</keyword>
<evidence type="ECO:0000256" key="12">
    <source>
        <dbReference type="ARBA" id="ARBA00023136"/>
    </source>
</evidence>
<proteinExistence type="inferred from homology"/>
<comment type="catalytic activity">
    <reaction evidence="14">
        <text>Preferential cleavage: (Ac)2-L-Lys-D-Ala-|-D-Ala. Also transpeptidation of peptidyl-alanyl moieties that are N-acyl substituents of D-alanine.</text>
        <dbReference type="EC" id="3.4.16.4"/>
    </reaction>
</comment>
<comment type="function">
    <text evidence="14">Catalyzes cross-linking of the peptidoglycan cell wall.</text>
</comment>
<evidence type="ECO:0000256" key="14">
    <source>
        <dbReference type="HAMAP-Rule" id="MF_02081"/>
    </source>
</evidence>
<dbReference type="GO" id="GO:0071555">
    <property type="term" value="P:cell wall organization"/>
    <property type="evidence" value="ECO:0007669"/>
    <property type="project" value="UniProtKB-KW"/>
</dbReference>
<dbReference type="GO" id="GO:0006508">
    <property type="term" value="P:proteolysis"/>
    <property type="evidence" value="ECO:0007669"/>
    <property type="project" value="UniProtKB-KW"/>
</dbReference>
<comment type="similarity">
    <text evidence="14">Belongs to the transpeptidase family. MrdA subfamily.</text>
</comment>
<keyword evidence="11 14" id="KW-1133">Transmembrane helix</keyword>
<keyword evidence="3 14" id="KW-1003">Cell membrane</keyword>
<dbReference type="NCBIfam" id="TIGR03423">
    <property type="entry name" value="pbp2_mrdA"/>
    <property type="match status" value="1"/>
</dbReference>
<dbReference type="InterPro" id="IPR036138">
    <property type="entry name" value="PBP_dimer_sf"/>
</dbReference>
<dbReference type="GO" id="GO:0009002">
    <property type="term" value="F:serine-type D-Ala-D-Ala carboxypeptidase activity"/>
    <property type="evidence" value="ECO:0007669"/>
    <property type="project" value="UniProtKB-UniRule"/>
</dbReference>
<evidence type="ECO:0000259" key="15">
    <source>
        <dbReference type="Pfam" id="PF00905"/>
    </source>
</evidence>
<dbReference type="GO" id="GO:0005886">
    <property type="term" value="C:plasma membrane"/>
    <property type="evidence" value="ECO:0007669"/>
    <property type="project" value="UniProtKB-SubCell"/>
</dbReference>
<dbReference type="GO" id="GO:0008658">
    <property type="term" value="F:penicillin binding"/>
    <property type="evidence" value="ECO:0007669"/>
    <property type="project" value="UniProtKB-UniRule"/>
</dbReference>
<dbReference type="InterPro" id="IPR017790">
    <property type="entry name" value="Penicillin-binding_protein_2"/>
</dbReference>
<feature type="active site" description="Acyl-ester intermediate" evidence="14">
    <location>
        <position position="324"/>
    </location>
</feature>
<dbReference type="RefSeq" id="WP_100270101.1">
    <property type="nucleotide sequence ID" value="NZ_CP024443.1"/>
</dbReference>
<organism evidence="17 18">
    <name type="scientific">Faucicola osloensis</name>
    <name type="common">Moraxella osloensis</name>
    <dbReference type="NCBI Taxonomy" id="34062"/>
    <lineage>
        <taxon>Bacteria</taxon>
        <taxon>Pseudomonadati</taxon>
        <taxon>Pseudomonadota</taxon>
        <taxon>Gammaproteobacteria</taxon>
        <taxon>Moraxellales</taxon>
        <taxon>Moraxellaceae</taxon>
        <taxon>Faucicola</taxon>
    </lineage>
</organism>
<dbReference type="PANTHER" id="PTHR30627:SF2">
    <property type="entry name" value="PEPTIDOGLYCAN D,D-TRANSPEPTIDASE MRDA"/>
    <property type="match status" value="1"/>
</dbReference>
<evidence type="ECO:0000256" key="9">
    <source>
        <dbReference type="ARBA" id="ARBA00022960"/>
    </source>
</evidence>
<evidence type="ECO:0000256" key="5">
    <source>
        <dbReference type="ARBA" id="ARBA00022645"/>
    </source>
</evidence>
<dbReference type="Gene3D" id="3.30.1390.30">
    <property type="entry name" value="Penicillin-binding protein 2a, domain 3"/>
    <property type="match status" value="1"/>
</dbReference>
<comment type="caution">
    <text evidence="14">Lacks conserved residue(s) required for the propagation of feature annotation.</text>
</comment>
<keyword evidence="5 14" id="KW-0121">Carboxypeptidase</keyword>
<dbReference type="GO" id="GO:0008360">
    <property type="term" value="P:regulation of cell shape"/>
    <property type="evidence" value="ECO:0007669"/>
    <property type="project" value="UniProtKB-KW"/>
</dbReference>
<dbReference type="Pfam" id="PF03717">
    <property type="entry name" value="PBP_dimer"/>
    <property type="match status" value="1"/>
</dbReference>
<dbReference type="InterPro" id="IPR001460">
    <property type="entry name" value="PCN-bd_Tpept"/>
</dbReference>
<accession>A0A2D2LUZ4</accession>
<evidence type="ECO:0000256" key="2">
    <source>
        <dbReference type="ARBA" id="ARBA00004236"/>
    </source>
</evidence>
<sequence length="664" mass="73500">MKPPHSSDLQRENLIFRRRIILASVFVFLGLVGLIVRYAYLQIYTHDQYVTQSDNNRIKLISAPPSRGYIYDRNGVILADNQPVFTAVISPDEIDNPDNTLALLTPIFQLTPEEISEASKALKKSKNEPVTIKIGLTEQQVAQFSERKPFFKGVTIQSKLTRTYPYSDLFAHVIGYVGRISDNDSKKLDKKLYAGTDLIGKTGIEKYYEPLLLGKPGYQSIETNAYGDIIKKLDTKPPIPGNDIYLSLDYGLQKVVSDELAGKRAALVAMDPNTGEILAFVSNPSFDPNPFITGISSREYKALQQDPDMPLYNRALQGQYPPASTIKPFAGLGLLDAGIVTWDSTIYDPGYFSIPGNKHKFRDWKKSGHGTVNLTKSITQSVDTYYYKNTYELGIDRMHDWMTRFNFGKKTGIDLPGEKTGVYPSTAWKMKTYKKPWLPGDTVSASIGQGYFLATPLQVANATAMLANAGNHLTPHLLSKTTGAVKYSPANKPDGKIPFRGTEQDWLKMQTAMELTVKSGTAKGVYTDRYRLAGKTGTAQVKSIAQGKRYNEAALSERHRDHGWFIAFAPVDNPQIAVAVIVENGRGGSKVAPIARKAIDYWLLTRHKNPITPPSPEQLAKINAEKQQLRLQRQEAILSGKPIVSKPSLSKSTAAELTAVGGAD</sequence>
<dbReference type="Gene3D" id="3.40.710.10">
    <property type="entry name" value="DD-peptidase/beta-lactamase superfamily"/>
    <property type="match status" value="1"/>
</dbReference>
<dbReference type="PANTHER" id="PTHR30627">
    <property type="entry name" value="PEPTIDOGLYCAN D,D-TRANSPEPTIDASE"/>
    <property type="match status" value="1"/>
</dbReference>
<keyword evidence="10 14" id="KW-0573">Peptidoglycan synthesis</keyword>
<dbReference type="SUPFAM" id="SSF56601">
    <property type="entry name" value="beta-lactamase/transpeptidase-like"/>
    <property type="match status" value="1"/>
</dbReference>
<dbReference type="Proteomes" id="UP000229340">
    <property type="component" value="Chromosome"/>
</dbReference>
<dbReference type="SUPFAM" id="SSF56519">
    <property type="entry name" value="Penicillin binding protein dimerisation domain"/>
    <property type="match status" value="1"/>
</dbReference>
<feature type="transmembrane region" description="Helical" evidence="14">
    <location>
        <begin position="20"/>
        <end position="40"/>
    </location>
</feature>
<evidence type="ECO:0000256" key="4">
    <source>
        <dbReference type="ARBA" id="ARBA00022519"/>
    </source>
</evidence>
<keyword evidence="8 14" id="KW-0378">Hydrolase</keyword>
<comment type="subcellular location">
    <subcellularLocation>
        <location evidence="14">Cell inner membrane</location>
        <topology evidence="14">Single-pass membrane protein</topology>
    </subcellularLocation>
    <subcellularLocation>
        <location evidence="2">Cell membrane</location>
    </subcellularLocation>
    <subcellularLocation>
        <location evidence="1">Membrane</location>
        <topology evidence="1">Single-pass membrane protein</topology>
    </subcellularLocation>
</comment>
<dbReference type="FunFam" id="3.40.710.10:FF:000024">
    <property type="entry name" value="Penicillin-binding protein 2"/>
    <property type="match status" value="1"/>
</dbReference>
<evidence type="ECO:0000259" key="16">
    <source>
        <dbReference type="Pfam" id="PF03717"/>
    </source>
</evidence>
<keyword evidence="6 14" id="KW-0645">Protease</keyword>
<name>A0A2D2LUZ4_FAUOS</name>
<evidence type="ECO:0000313" key="17">
    <source>
        <dbReference type="EMBL" id="ATR78852.1"/>
    </source>
</evidence>
<evidence type="ECO:0000256" key="13">
    <source>
        <dbReference type="ARBA" id="ARBA00023316"/>
    </source>
</evidence>
<feature type="domain" description="Penicillin-binding protein dimerisation" evidence="16">
    <location>
        <begin position="64"/>
        <end position="233"/>
    </location>
</feature>
<evidence type="ECO:0000256" key="6">
    <source>
        <dbReference type="ARBA" id="ARBA00022670"/>
    </source>
</evidence>
<evidence type="ECO:0000256" key="10">
    <source>
        <dbReference type="ARBA" id="ARBA00022984"/>
    </source>
</evidence>
<comment type="pathway">
    <text evidence="14">Cell wall biogenesis; peptidoglycan biosynthesis.</text>
</comment>
<dbReference type="STRING" id="34062.AXE82_02195"/>
<dbReference type="InterPro" id="IPR050515">
    <property type="entry name" value="Beta-lactam/transpept"/>
</dbReference>
<feature type="domain" description="Penicillin-binding protein transpeptidase" evidence="15">
    <location>
        <begin position="266"/>
        <end position="599"/>
    </location>
</feature>
<gene>
    <name evidence="14 17" type="primary">mrdA</name>
    <name evidence="17" type="ORF">NP7_06025</name>
</gene>
<dbReference type="EC" id="3.4.16.4" evidence="14"/>
<dbReference type="AlphaFoldDB" id="A0A2D2LUZ4"/>
<dbReference type="GO" id="GO:0009252">
    <property type="term" value="P:peptidoglycan biosynthetic process"/>
    <property type="evidence" value="ECO:0007669"/>
    <property type="project" value="UniProtKB-UniRule"/>
</dbReference>
<evidence type="ECO:0000256" key="8">
    <source>
        <dbReference type="ARBA" id="ARBA00022801"/>
    </source>
</evidence>
<evidence type="ECO:0000313" key="18">
    <source>
        <dbReference type="Proteomes" id="UP000229340"/>
    </source>
</evidence>
<keyword evidence="4 14" id="KW-0997">Cell inner membrane</keyword>
<keyword evidence="7 14" id="KW-0812">Transmembrane</keyword>
<dbReference type="Pfam" id="PF00905">
    <property type="entry name" value="Transpeptidase"/>
    <property type="match status" value="1"/>
</dbReference>
<dbReference type="GO" id="GO:0071972">
    <property type="term" value="F:peptidoglycan L,D-transpeptidase activity"/>
    <property type="evidence" value="ECO:0007669"/>
    <property type="project" value="TreeGrafter"/>
</dbReference>
<keyword evidence="13 14" id="KW-0961">Cell wall biogenesis/degradation</keyword>
<evidence type="ECO:0000256" key="3">
    <source>
        <dbReference type="ARBA" id="ARBA00022475"/>
    </source>
</evidence>
<protein>
    <recommendedName>
        <fullName evidence="14">Peptidoglycan D,D-transpeptidase MrdA</fullName>
        <ecNumber evidence="14">3.4.16.4</ecNumber>
    </recommendedName>
    <alternativeName>
        <fullName evidence="14">Penicillin-binding protein 2</fullName>
        <shortName evidence="14">PBP-2</shortName>
    </alternativeName>
</protein>
<dbReference type="EMBL" id="CP024443">
    <property type="protein sequence ID" value="ATR78852.1"/>
    <property type="molecule type" value="Genomic_DNA"/>
</dbReference>
<evidence type="ECO:0000256" key="7">
    <source>
        <dbReference type="ARBA" id="ARBA00022692"/>
    </source>
</evidence>
<dbReference type="InterPro" id="IPR012338">
    <property type="entry name" value="Beta-lactam/transpept-like"/>
</dbReference>
<reference evidence="18" key="1">
    <citation type="submission" date="2017-11" db="EMBL/GenBank/DDBJ databases">
        <title>Complete genome sequence of Moraxella osloensis NP7 isolated from human skin.</title>
        <authorList>
            <person name="Lee K."/>
            <person name="Lim J.Y."/>
            <person name="Hwang I."/>
        </authorList>
    </citation>
    <scope>NUCLEOTIDE SEQUENCE [LARGE SCALE GENOMIC DNA]</scope>
    <source>
        <strain evidence="18">NP7</strain>
    </source>
</reference>
<dbReference type="UniPathway" id="UPA00219"/>
<evidence type="ECO:0000256" key="11">
    <source>
        <dbReference type="ARBA" id="ARBA00022989"/>
    </source>
</evidence>
<evidence type="ECO:0000256" key="1">
    <source>
        <dbReference type="ARBA" id="ARBA00004167"/>
    </source>
</evidence>
<dbReference type="HAMAP" id="MF_02081">
    <property type="entry name" value="MrdA_transpept"/>
    <property type="match status" value="1"/>
</dbReference>